<name>X1CGI3_9ZZZZ</name>
<evidence type="ECO:0008006" key="2">
    <source>
        <dbReference type="Google" id="ProtNLM"/>
    </source>
</evidence>
<dbReference type="EMBL" id="BART01038764">
    <property type="protein sequence ID" value="GAH07416.1"/>
    <property type="molecule type" value="Genomic_DNA"/>
</dbReference>
<organism evidence="1">
    <name type="scientific">marine sediment metagenome</name>
    <dbReference type="NCBI Taxonomy" id="412755"/>
    <lineage>
        <taxon>unclassified sequences</taxon>
        <taxon>metagenomes</taxon>
        <taxon>ecological metagenomes</taxon>
    </lineage>
</organism>
<accession>X1CGI3</accession>
<evidence type="ECO:0000313" key="1">
    <source>
        <dbReference type="EMBL" id="GAH07416.1"/>
    </source>
</evidence>
<dbReference type="Gene3D" id="3.40.50.300">
    <property type="entry name" value="P-loop containing nucleotide triphosphate hydrolases"/>
    <property type="match status" value="1"/>
</dbReference>
<feature type="non-terminal residue" evidence="1">
    <location>
        <position position="1"/>
    </location>
</feature>
<gene>
    <name evidence="1" type="ORF">S01H4_64099</name>
</gene>
<dbReference type="InterPro" id="IPR027417">
    <property type="entry name" value="P-loop_NTPase"/>
</dbReference>
<dbReference type="SUPFAM" id="SSF52540">
    <property type="entry name" value="P-loop containing nucleoside triphosphate hydrolases"/>
    <property type="match status" value="1"/>
</dbReference>
<sequence length="87" mass="9278">ISGQPGEVKKVNCHSCGTEGKVTFNTISSSVKSDQTYSKYKIHADNITVKFGRITALESFSVKIPEDIVGLLGPNGAGKSIGTHNHF</sequence>
<protein>
    <recommendedName>
        <fullName evidence="2">ABC transporter domain-containing protein</fullName>
    </recommendedName>
</protein>
<reference evidence="1" key="1">
    <citation type="journal article" date="2014" name="Front. Microbiol.">
        <title>High frequency of phylogenetically diverse reductive dehalogenase-homologous genes in deep subseafloor sedimentary metagenomes.</title>
        <authorList>
            <person name="Kawai M."/>
            <person name="Futagami T."/>
            <person name="Toyoda A."/>
            <person name="Takaki Y."/>
            <person name="Nishi S."/>
            <person name="Hori S."/>
            <person name="Arai W."/>
            <person name="Tsubouchi T."/>
            <person name="Morono Y."/>
            <person name="Uchiyama I."/>
            <person name="Ito T."/>
            <person name="Fujiyama A."/>
            <person name="Inagaki F."/>
            <person name="Takami H."/>
        </authorList>
    </citation>
    <scope>NUCLEOTIDE SEQUENCE</scope>
    <source>
        <strain evidence="1">Expedition CK06-06</strain>
    </source>
</reference>
<dbReference type="AlphaFoldDB" id="X1CGI3"/>
<comment type="caution">
    <text evidence="1">The sequence shown here is derived from an EMBL/GenBank/DDBJ whole genome shotgun (WGS) entry which is preliminary data.</text>
</comment>
<proteinExistence type="predicted"/>